<organism evidence="1 2">
    <name type="scientific">Niastella koreensis (strain DSM 17620 / KACC 11465 / NBRC 106392 / GR20-10)</name>
    <dbReference type="NCBI Taxonomy" id="700598"/>
    <lineage>
        <taxon>Bacteria</taxon>
        <taxon>Pseudomonadati</taxon>
        <taxon>Bacteroidota</taxon>
        <taxon>Chitinophagia</taxon>
        <taxon>Chitinophagales</taxon>
        <taxon>Chitinophagaceae</taxon>
        <taxon>Niastella</taxon>
    </lineage>
</organism>
<dbReference type="KEGG" id="nko:Niako_1249"/>
<dbReference type="Pfam" id="PF14119">
    <property type="entry name" value="DUF4288"/>
    <property type="match status" value="1"/>
</dbReference>
<evidence type="ECO:0008006" key="3">
    <source>
        <dbReference type="Google" id="ProtNLM"/>
    </source>
</evidence>
<evidence type="ECO:0000313" key="1">
    <source>
        <dbReference type="EMBL" id="AEV97622.1"/>
    </source>
</evidence>
<sequence length="216" mass="25316">MIKKISPDKRMAFATIYVKYPNWKMVAKLDLPDRKKFRDKFLKTNFQKLIDRKYFDTYEVVGTKRRPSGVKAKLTLASILKLTKQSFIENIFIHQLDGAKEKQNKPTYNFFCVKMTVSIQVEGLTKGMQSCEDRYVLVKAQTVESAYNKVKKQEKQYGEPYLNSDARLVRWKIESYDDCFAMNITSIDDFNKPEGVEVFSKLRSRKITSDRAWSGR</sequence>
<dbReference type="HOGENOM" id="CLU_1276507_0_0_10"/>
<dbReference type="Proteomes" id="UP000005438">
    <property type="component" value="Chromosome"/>
</dbReference>
<proteinExistence type="predicted"/>
<dbReference type="InterPro" id="IPR025630">
    <property type="entry name" value="DUF4288"/>
</dbReference>
<protein>
    <recommendedName>
        <fullName evidence="3">DUF4288 domain-containing protein</fullName>
    </recommendedName>
</protein>
<dbReference type="AlphaFoldDB" id="G8TKG6"/>
<dbReference type="eggNOG" id="ENOG5033YPA">
    <property type="taxonomic scope" value="Bacteria"/>
</dbReference>
<name>G8TKG6_NIAKG</name>
<reference evidence="1 2" key="1">
    <citation type="submission" date="2011-12" db="EMBL/GenBank/DDBJ databases">
        <title>The complete genome of Niastella koreensis GR20-10.</title>
        <authorList>
            <consortium name="US DOE Joint Genome Institute (JGI-PGF)"/>
            <person name="Lucas S."/>
            <person name="Han J."/>
            <person name="Lapidus A."/>
            <person name="Bruce D."/>
            <person name="Goodwin L."/>
            <person name="Pitluck S."/>
            <person name="Peters L."/>
            <person name="Kyrpides N."/>
            <person name="Mavromatis K."/>
            <person name="Ivanova N."/>
            <person name="Mikhailova N."/>
            <person name="Davenport K."/>
            <person name="Saunders E."/>
            <person name="Detter J.C."/>
            <person name="Tapia R."/>
            <person name="Han C."/>
            <person name="Land M."/>
            <person name="Hauser L."/>
            <person name="Markowitz V."/>
            <person name="Cheng J.-F."/>
            <person name="Hugenholtz P."/>
            <person name="Woyke T."/>
            <person name="Wu D."/>
            <person name="Tindall B."/>
            <person name="Pomrenke H."/>
            <person name="Brambilla E."/>
            <person name="Klenk H.-P."/>
            <person name="Eisen J.A."/>
        </authorList>
    </citation>
    <scope>NUCLEOTIDE SEQUENCE [LARGE SCALE GENOMIC DNA]</scope>
    <source>
        <strain evidence="2">DSM 17620 / KACC 11465 / NBRC 106392 / GR20-10</strain>
    </source>
</reference>
<gene>
    <name evidence="1" type="ordered locus">Niako_1249</name>
</gene>
<accession>G8TKG6</accession>
<evidence type="ECO:0000313" key="2">
    <source>
        <dbReference type="Proteomes" id="UP000005438"/>
    </source>
</evidence>
<dbReference type="EMBL" id="CP003178">
    <property type="protein sequence ID" value="AEV97622.1"/>
    <property type="molecule type" value="Genomic_DNA"/>
</dbReference>